<keyword evidence="2" id="KW-1185">Reference proteome</keyword>
<dbReference type="AlphaFoldDB" id="A0A2S6CVB8"/>
<gene>
    <name evidence="1" type="ORF">CUN59_08850</name>
</gene>
<proteinExistence type="predicted"/>
<accession>A0A2S6CVB8</accession>
<dbReference type="OrthoDB" id="574501at2"/>
<name>A0A2S6CVB8_9CYAN</name>
<comment type="caution">
    <text evidence="1">The sequence shown here is derived from an EMBL/GenBank/DDBJ whole genome shotgun (WGS) entry which is preliminary data.</text>
</comment>
<protein>
    <submittedName>
        <fullName evidence="1">Uncharacterized protein</fullName>
    </submittedName>
</protein>
<dbReference type="RefSeq" id="WP_104387502.1">
    <property type="nucleotide sequence ID" value="NZ_PGEM01000058.1"/>
</dbReference>
<evidence type="ECO:0000313" key="1">
    <source>
        <dbReference type="EMBL" id="PPJ63679.1"/>
    </source>
</evidence>
<dbReference type="EMBL" id="PGEM01000058">
    <property type="protein sequence ID" value="PPJ63679.1"/>
    <property type="molecule type" value="Genomic_DNA"/>
</dbReference>
<organism evidence="1 2">
    <name type="scientific">Cuspidothrix issatschenkoi CHARLIE-1</name>
    <dbReference type="NCBI Taxonomy" id="2052836"/>
    <lineage>
        <taxon>Bacteria</taxon>
        <taxon>Bacillati</taxon>
        <taxon>Cyanobacteriota</taxon>
        <taxon>Cyanophyceae</taxon>
        <taxon>Nostocales</taxon>
        <taxon>Aphanizomenonaceae</taxon>
        <taxon>Cuspidothrix</taxon>
    </lineage>
</organism>
<dbReference type="Proteomes" id="UP000239589">
    <property type="component" value="Unassembled WGS sequence"/>
</dbReference>
<reference evidence="1 2" key="1">
    <citation type="submission" date="2018-02" db="EMBL/GenBank/DDBJ databases">
        <title>Discovery of a pederin family compound in a non-symbiotic bloom-forming cyanobacterium.</title>
        <authorList>
            <person name="Kust A."/>
            <person name="Mares J."/>
            <person name="Jokela J."/>
            <person name="Urajova P."/>
            <person name="Hajek J."/>
            <person name="Saurav K."/>
            <person name="Voracova K."/>
            <person name="Fewer D.P."/>
            <person name="Haapaniemi E."/>
            <person name="Permi P."/>
            <person name="Rehakova K."/>
            <person name="Sivonen K."/>
            <person name="Hrouzek P."/>
        </authorList>
    </citation>
    <scope>NUCLEOTIDE SEQUENCE [LARGE SCALE GENOMIC DNA]</scope>
    <source>
        <strain evidence="1 2">CHARLIE-1</strain>
    </source>
</reference>
<sequence length="189" mass="20457">MINISRNTNTLFALMVLTCLGNFQDIALAGVKNPPQIAVKQELAQKSTQSHPVFKPVLSHLKAKTKIKILLPQYVIESDGENPLYAIIETSTKNKYEILLGFSPNCSGGTACRLGIITGEKITNTTPKLTGKPVSLAKNITAYFTDFRCGANCSDATLTWRQQGVQYGIGLKAGNINSLIKMAKSVIAI</sequence>
<evidence type="ECO:0000313" key="2">
    <source>
        <dbReference type="Proteomes" id="UP000239589"/>
    </source>
</evidence>